<evidence type="ECO:0000313" key="2">
    <source>
        <dbReference type="Proteomes" id="UP000049127"/>
    </source>
</evidence>
<dbReference type="EMBL" id="CEKZ01000005">
    <property type="protein sequence ID" value="CEP41310.1"/>
    <property type="molecule type" value="Genomic_DNA"/>
</dbReference>
<dbReference type="Proteomes" id="UP000049127">
    <property type="component" value="Unassembled WGS sequence"/>
</dbReference>
<accession>A0A0C7LHF2</accession>
<evidence type="ECO:0000313" key="1">
    <source>
        <dbReference type="EMBL" id="CEP41310.1"/>
    </source>
</evidence>
<reference evidence="1 2" key="1">
    <citation type="submission" date="2015-01" db="EMBL/GenBank/DDBJ databases">
        <authorList>
            <person name="Aslett A.Martin."/>
            <person name="De Silva Nishadi"/>
        </authorList>
    </citation>
    <scope>NUCLEOTIDE SEQUENCE [LARGE SCALE GENOMIC DNA]</scope>
    <source>
        <strain evidence="1 2">R28058</strain>
    </source>
</reference>
<name>A0A0C7LHF2_PARSO</name>
<protein>
    <submittedName>
        <fullName evidence="1">Uncharacterized protein</fullName>
    </submittedName>
</protein>
<organism evidence="1 2">
    <name type="scientific">Paraclostridium sordellii</name>
    <name type="common">Clostridium sordellii</name>
    <dbReference type="NCBI Taxonomy" id="1505"/>
    <lineage>
        <taxon>Bacteria</taxon>
        <taxon>Bacillati</taxon>
        <taxon>Bacillota</taxon>
        <taxon>Clostridia</taxon>
        <taxon>Peptostreptococcales</taxon>
        <taxon>Peptostreptococcaceae</taxon>
        <taxon>Paraclostridium</taxon>
    </lineage>
</organism>
<dbReference type="AlphaFoldDB" id="A0A0C7LHF2"/>
<dbReference type="OrthoDB" id="1755304at2"/>
<sequence length="54" mass="6430">MNIEIKDIKEDLNHLCQEYINIITRMKDEDIINSDVYHKCTSSKIDFLEKTKSL</sequence>
<gene>
    <name evidence="1" type="ORF">R28058_34791</name>
</gene>
<dbReference type="RefSeq" id="WP_155484490.1">
    <property type="nucleotide sequence ID" value="NZ_CDNF01000009.1"/>
</dbReference>
<proteinExistence type="predicted"/>